<dbReference type="Gene3D" id="3.40.50.10490">
    <property type="entry name" value="Glucose-6-phosphate isomerase like protein, domain 1"/>
    <property type="match status" value="1"/>
</dbReference>
<sequence length="171" mass="18840">MSKMFTTQLIGLLKRISEKEEFPIEDAGRLLAQGLISEGIIYIKGFGEMAAIEKEAIDGAETLSRIQCWTPSVQLSEADRVLIASRFADDPEAIELAKKLEADGIPFAAIASQREESGIEVLADAFIDMRLTKGLLPNDEGGRTGFPSAIAGLYTYFLLKMTIEEIMSEYR</sequence>
<dbReference type="AlphaFoldDB" id="A0A177KM21"/>
<dbReference type="EMBL" id="LQWZ01000033">
    <property type="protein sequence ID" value="OAH54413.1"/>
    <property type="molecule type" value="Genomic_DNA"/>
</dbReference>
<proteinExistence type="predicted"/>
<evidence type="ECO:0000313" key="3">
    <source>
        <dbReference type="Proteomes" id="UP000077271"/>
    </source>
</evidence>
<gene>
    <name evidence="2" type="ORF">AWH48_07370</name>
</gene>
<name>A0A177KM21_9BACI</name>
<comment type="caution">
    <text evidence="2">The sequence shown here is derived from an EMBL/GenBank/DDBJ whole genome shotgun (WGS) entry which is preliminary data.</text>
</comment>
<protein>
    <recommendedName>
        <fullName evidence="1">DUF2529 domain-containing protein</fullName>
    </recommendedName>
</protein>
<dbReference type="InterPro" id="IPR019676">
    <property type="entry name" value="DUF2529"/>
</dbReference>
<reference evidence="2 3" key="1">
    <citation type="submission" date="2016-01" db="EMBL/GenBank/DDBJ databases">
        <title>Investigation of taxonomic status of Bacillus aminovorans.</title>
        <authorList>
            <person name="Verma A."/>
            <person name="Pal Y."/>
            <person name="Krishnamurthi S."/>
        </authorList>
    </citation>
    <scope>NUCLEOTIDE SEQUENCE [LARGE SCALE GENOMIC DNA]</scope>
    <source>
        <strain evidence="2 3">DSM 4337</strain>
    </source>
</reference>
<evidence type="ECO:0000259" key="1">
    <source>
        <dbReference type="Pfam" id="PF10740"/>
    </source>
</evidence>
<feature type="domain" description="DUF2529" evidence="1">
    <location>
        <begin position="1"/>
        <end position="167"/>
    </location>
</feature>
<accession>A0A177KM21</accession>
<organism evidence="2 3">
    <name type="scientific">Domibacillus aminovorans</name>
    <dbReference type="NCBI Taxonomy" id="29332"/>
    <lineage>
        <taxon>Bacteria</taxon>
        <taxon>Bacillati</taxon>
        <taxon>Bacillota</taxon>
        <taxon>Bacilli</taxon>
        <taxon>Bacillales</taxon>
        <taxon>Bacillaceae</taxon>
        <taxon>Domibacillus</taxon>
    </lineage>
</organism>
<dbReference type="Proteomes" id="UP000077271">
    <property type="component" value="Unassembled WGS sequence"/>
</dbReference>
<dbReference type="Pfam" id="PF10740">
    <property type="entry name" value="DUF2529"/>
    <property type="match status" value="1"/>
</dbReference>
<evidence type="ECO:0000313" key="2">
    <source>
        <dbReference type="EMBL" id="OAH54413.1"/>
    </source>
</evidence>
<dbReference type="OrthoDB" id="2737584at2"/>